<dbReference type="PANTHER" id="PTHR34296">
    <property type="entry name" value="TRANSCRIPTIONAL ACTIVATOR PROTEIN MED"/>
    <property type="match status" value="1"/>
</dbReference>
<dbReference type="AlphaFoldDB" id="A0A841RGP3"/>
<dbReference type="SUPFAM" id="SSF53822">
    <property type="entry name" value="Periplasmic binding protein-like I"/>
    <property type="match status" value="1"/>
</dbReference>
<dbReference type="Gene3D" id="3.40.50.2300">
    <property type="match status" value="2"/>
</dbReference>
<dbReference type="InterPro" id="IPR028082">
    <property type="entry name" value="Peripla_BP_I"/>
</dbReference>
<evidence type="ECO:0000256" key="3">
    <source>
        <dbReference type="ARBA" id="ARBA00022448"/>
    </source>
</evidence>
<keyword evidence="8" id="KW-0449">Lipoprotein</keyword>
<comment type="caution">
    <text evidence="10">The sequence shown here is derived from an EMBL/GenBank/DDBJ whole genome shotgun (WGS) entry which is preliminary data.</text>
</comment>
<dbReference type="Proteomes" id="UP000587760">
    <property type="component" value="Unassembled WGS sequence"/>
</dbReference>
<dbReference type="RefSeq" id="WP_184748424.1">
    <property type="nucleotide sequence ID" value="NZ_JACHGJ010000010.1"/>
</dbReference>
<dbReference type="Pfam" id="PF02608">
    <property type="entry name" value="Bmp"/>
    <property type="match status" value="1"/>
</dbReference>
<sequence>MICFKKISKYLIPAIMATFLLTGCSEKKEEKEDRSFSIAVFVPGVLAGSPTYEMMDKGVRAAALKKGATVKTVEGGFNQAEWAEKVTALAAEGTYDLIVSSNPSMPEISREAQKHYPDQDFLILEGSGRPDDQISTFFFNHRELAFLLGNFAGLVTDSRMDGSSVKKVGLIAGQEYPDMNNLIKPGFEMGFKNINSDIELDFRVIGNWYDASKASDLAADMYANGADIILTIAGGANQGVVSAAKTAGKFVLWYDSNGYAIEPGVVIGSGIIREDKAAIEMVNRAIDGSLTRGTAIKAGVKEGYIDFIDDDANYQKYVPLNIREEMDKIIKDMRAGNITLPAGSEG</sequence>
<evidence type="ECO:0000256" key="6">
    <source>
        <dbReference type="ARBA" id="ARBA00023136"/>
    </source>
</evidence>
<keyword evidence="7" id="KW-0564">Palmitate</keyword>
<reference evidence="10 11" key="1">
    <citation type="submission" date="2020-08" db="EMBL/GenBank/DDBJ databases">
        <title>Genomic Encyclopedia of Type Strains, Phase IV (KMG-IV): sequencing the most valuable type-strain genomes for metagenomic binning, comparative biology and taxonomic classification.</title>
        <authorList>
            <person name="Goeker M."/>
        </authorList>
    </citation>
    <scope>NUCLEOTIDE SEQUENCE [LARGE SCALE GENOMIC DNA]</scope>
    <source>
        <strain evidence="10 11">DSM 2461</strain>
    </source>
</reference>
<name>A0A841RGP3_9SPIO</name>
<dbReference type="GO" id="GO:0005886">
    <property type="term" value="C:plasma membrane"/>
    <property type="evidence" value="ECO:0007669"/>
    <property type="project" value="UniProtKB-SubCell"/>
</dbReference>
<dbReference type="InterPro" id="IPR003760">
    <property type="entry name" value="PnrA-like"/>
</dbReference>
<feature type="domain" description="ABC transporter substrate-binding protein PnrA-like" evidence="9">
    <location>
        <begin position="37"/>
        <end position="334"/>
    </location>
</feature>
<evidence type="ECO:0000313" key="10">
    <source>
        <dbReference type="EMBL" id="MBB6482190.1"/>
    </source>
</evidence>
<keyword evidence="11" id="KW-1185">Reference proteome</keyword>
<dbReference type="PANTHER" id="PTHR34296:SF2">
    <property type="entry name" value="ABC TRANSPORTER GUANOSINE-BINDING PROTEIN NUPN"/>
    <property type="match status" value="1"/>
</dbReference>
<comment type="subcellular location">
    <subcellularLocation>
        <location evidence="1">Cell membrane</location>
        <topology evidence="1">Lipid-anchor</topology>
    </subcellularLocation>
</comment>
<evidence type="ECO:0000313" key="11">
    <source>
        <dbReference type="Proteomes" id="UP000587760"/>
    </source>
</evidence>
<dbReference type="InterPro" id="IPR050957">
    <property type="entry name" value="BMP_lipoprotein"/>
</dbReference>
<keyword evidence="4" id="KW-1003">Cell membrane</keyword>
<evidence type="ECO:0000256" key="7">
    <source>
        <dbReference type="ARBA" id="ARBA00023139"/>
    </source>
</evidence>
<dbReference type="PROSITE" id="PS51257">
    <property type="entry name" value="PROKAR_LIPOPROTEIN"/>
    <property type="match status" value="1"/>
</dbReference>
<keyword evidence="6" id="KW-0472">Membrane</keyword>
<accession>A0A841RGP3</accession>
<protein>
    <submittedName>
        <fullName evidence="10">Simple sugar transport system substrate-binding protein</fullName>
    </submittedName>
</protein>
<dbReference type="EMBL" id="JACHGJ010000010">
    <property type="protein sequence ID" value="MBB6482190.1"/>
    <property type="molecule type" value="Genomic_DNA"/>
</dbReference>
<gene>
    <name evidence="10" type="ORF">HNR50_003879</name>
</gene>
<evidence type="ECO:0000256" key="1">
    <source>
        <dbReference type="ARBA" id="ARBA00004193"/>
    </source>
</evidence>
<keyword evidence="3" id="KW-0813">Transport</keyword>
<evidence type="ECO:0000259" key="9">
    <source>
        <dbReference type="Pfam" id="PF02608"/>
    </source>
</evidence>
<evidence type="ECO:0000256" key="5">
    <source>
        <dbReference type="ARBA" id="ARBA00022729"/>
    </source>
</evidence>
<comment type="similarity">
    <text evidence="2">Belongs to the BMP lipoprotein family.</text>
</comment>
<keyword evidence="10" id="KW-0762">Sugar transport</keyword>
<proteinExistence type="inferred from homology"/>
<evidence type="ECO:0000256" key="2">
    <source>
        <dbReference type="ARBA" id="ARBA00008610"/>
    </source>
</evidence>
<evidence type="ECO:0000256" key="4">
    <source>
        <dbReference type="ARBA" id="ARBA00022475"/>
    </source>
</evidence>
<evidence type="ECO:0000256" key="8">
    <source>
        <dbReference type="ARBA" id="ARBA00023288"/>
    </source>
</evidence>
<keyword evidence="5" id="KW-0732">Signal</keyword>
<organism evidence="10 11">
    <name type="scientific">Spirochaeta isovalerica</name>
    <dbReference type="NCBI Taxonomy" id="150"/>
    <lineage>
        <taxon>Bacteria</taxon>
        <taxon>Pseudomonadati</taxon>
        <taxon>Spirochaetota</taxon>
        <taxon>Spirochaetia</taxon>
        <taxon>Spirochaetales</taxon>
        <taxon>Spirochaetaceae</taxon>
        <taxon>Spirochaeta</taxon>
    </lineage>
</organism>